<name>A0ACC3MM95_9PEZI</name>
<reference evidence="1" key="1">
    <citation type="submission" date="2023-07" db="EMBL/GenBank/DDBJ databases">
        <title>Black Yeasts Isolated from many extreme environments.</title>
        <authorList>
            <person name="Coleine C."/>
            <person name="Stajich J.E."/>
            <person name="Selbmann L."/>
        </authorList>
    </citation>
    <scope>NUCLEOTIDE SEQUENCE</scope>
    <source>
        <strain evidence="1">CCFEE 5714</strain>
    </source>
</reference>
<dbReference type="EMBL" id="JAUTXU010000209">
    <property type="protein sequence ID" value="KAK3698571.1"/>
    <property type="molecule type" value="Genomic_DNA"/>
</dbReference>
<dbReference type="Proteomes" id="UP001281147">
    <property type="component" value="Unassembled WGS sequence"/>
</dbReference>
<sequence>MTNTEPSVGPTPTHDDEPTGIYVHYIPHDMKYSAEFEDSLIQVVLDSPDKQDNGIKVIPEDSDEAPVDESDLPLPLDDARRKFTSPVAGVKLTHPNGYLEGGPGLEPSMDTFPDDFLSNNPNITTSDQLQKAVKKEIDASIEALKERLEARQKAKDRNEQITKEIKMLTDQHDMELRLQQRMQEEQRKKKEAREKRRNEKDSAG</sequence>
<protein>
    <submittedName>
        <fullName evidence="1">Uncharacterized protein</fullName>
    </submittedName>
</protein>
<proteinExistence type="predicted"/>
<comment type="caution">
    <text evidence="1">The sequence shown here is derived from an EMBL/GenBank/DDBJ whole genome shotgun (WGS) entry which is preliminary data.</text>
</comment>
<gene>
    <name evidence="1" type="ORF">LTR37_016898</name>
</gene>
<accession>A0ACC3MM95</accession>
<evidence type="ECO:0000313" key="2">
    <source>
        <dbReference type="Proteomes" id="UP001281147"/>
    </source>
</evidence>
<organism evidence="1 2">
    <name type="scientific">Vermiconidia calcicola</name>
    <dbReference type="NCBI Taxonomy" id="1690605"/>
    <lineage>
        <taxon>Eukaryota</taxon>
        <taxon>Fungi</taxon>
        <taxon>Dikarya</taxon>
        <taxon>Ascomycota</taxon>
        <taxon>Pezizomycotina</taxon>
        <taxon>Dothideomycetes</taxon>
        <taxon>Dothideomycetidae</taxon>
        <taxon>Mycosphaerellales</taxon>
        <taxon>Extremaceae</taxon>
        <taxon>Vermiconidia</taxon>
    </lineage>
</organism>
<evidence type="ECO:0000313" key="1">
    <source>
        <dbReference type="EMBL" id="KAK3698571.1"/>
    </source>
</evidence>
<keyword evidence="2" id="KW-1185">Reference proteome</keyword>